<dbReference type="Proteomes" id="UP001501319">
    <property type="component" value="Unassembled WGS sequence"/>
</dbReference>
<evidence type="ECO:0000259" key="7">
    <source>
        <dbReference type="PROSITE" id="PS51387"/>
    </source>
</evidence>
<gene>
    <name evidence="8" type="ORF">GCM10009744_12860</name>
</gene>
<protein>
    <submittedName>
        <fullName evidence="8">FAD-binding oxidoreductase</fullName>
    </submittedName>
</protein>
<comment type="caution">
    <text evidence="8">The sequence shown here is derived from an EMBL/GenBank/DDBJ whole genome shotgun (WGS) entry which is preliminary data.</text>
</comment>
<reference evidence="9" key="1">
    <citation type="journal article" date="2019" name="Int. J. Syst. Evol. Microbiol.">
        <title>The Global Catalogue of Microorganisms (GCM) 10K type strain sequencing project: providing services to taxonomists for standard genome sequencing and annotation.</title>
        <authorList>
            <consortium name="The Broad Institute Genomics Platform"/>
            <consortium name="The Broad Institute Genome Sequencing Center for Infectious Disease"/>
            <person name="Wu L."/>
            <person name="Ma J."/>
        </authorList>
    </citation>
    <scope>NUCLEOTIDE SEQUENCE [LARGE SCALE GENOMIC DNA]</scope>
    <source>
        <strain evidence="9">JCM 14306</strain>
    </source>
</reference>
<evidence type="ECO:0000256" key="6">
    <source>
        <dbReference type="SAM" id="MobiDB-lite"/>
    </source>
</evidence>
<dbReference type="Gene3D" id="3.40.462.20">
    <property type="match status" value="1"/>
</dbReference>
<dbReference type="PANTHER" id="PTHR42973:SF39">
    <property type="entry name" value="FAD-BINDING PCMH-TYPE DOMAIN-CONTAINING PROTEIN"/>
    <property type="match status" value="1"/>
</dbReference>
<evidence type="ECO:0000256" key="3">
    <source>
        <dbReference type="ARBA" id="ARBA00022630"/>
    </source>
</evidence>
<dbReference type="InterPro" id="IPR016169">
    <property type="entry name" value="FAD-bd_PCMH_sub2"/>
</dbReference>
<evidence type="ECO:0000256" key="5">
    <source>
        <dbReference type="ARBA" id="ARBA00023002"/>
    </source>
</evidence>
<evidence type="ECO:0000313" key="8">
    <source>
        <dbReference type="EMBL" id="GAA1626400.1"/>
    </source>
</evidence>
<dbReference type="RefSeq" id="WP_344109824.1">
    <property type="nucleotide sequence ID" value="NZ_BAAANE010000003.1"/>
</dbReference>
<dbReference type="InterPro" id="IPR050416">
    <property type="entry name" value="FAD-linked_Oxidoreductase"/>
</dbReference>
<evidence type="ECO:0000256" key="4">
    <source>
        <dbReference type="ARBA" id="ARBA00022827"/>
    </source>
</evidence>
<feature type="domain" description="FAD-binding PCMH-type" evidence="7">
    <location>
        <begin position="31"/>
        <end position="203"/>
    </location>
</feature>
<dbReference type="SUPFAM" id="SSF56176">
    <property type="entry name" value="FAD-binding/transporter-associated domain-like"/>
    <property type="match status" value="1"/>
</dbReference>
<comment type="similarity">
    <text evidence="2">Belongs to the oxygen-dependent FAD-linked oxidoreductase family.</text>
</comment>
<sequence length="430" mass="45810">MPDLPELPEVLSDRAVGPGDRRYPRLRSTYTKVHSPELILMPRTASEVAAAVVFAGASEMPLSVRSGGHGLSGRSSNDGGIVIDLSELDQIEVIDRDARIVRIGPGARWATVADALAPYGWAISSGDHGNVGVGGLATAGGIGWFARSYGLTIDHIRAVDVVLADGRQVRADADNEPDLFWAMRGAGDSVGIAVAFEIEAVPLPDVGVAQLLLEADRNGDTLRRWSEHLADAPLELTTNGIMFSRGGSFLLQLTAVVADGNLKLAKPLGKLGLRLVDQHAQLAPYSALVPTGHLHPNMGQQRSISTSGLLPTLTRGSARALMDVSAHPTGPLLQLRSVGGAINAVDREATAYPHRHQQVLAILSEFPPSGGAELDAAWRAVVPYVDGAYRNFESRPTERTFRQAFPGVAGDRVSKLRDHFDPAGVLRRQT</sequence>
<dbReference type="Pfam" id="PF01565">
    <property type="entry name" value="FAD_binding_4"/>
    <property type="match status" value="1"/>
</dbReference>
<proteinExistence type="inferred from homology"/>
<dbReference type="EMBL" id="BAAANE010000003">
    <property type="protein sequence ID" value="GAA1626400.1"/>
    <property type="molecule type" value="Genomic_DNA"/>
</dbReference>
<dbReference type="InterPro" id="IPR016166">
    <property type="entry name" value="FAD-bd_PCMH"/>
</dbReference>
<feature type="region of interest" description="Disordered" evidence="6">
    <location>
        <begin position="1"/>
        <end position="23"/>
    </location>
</feature>
<keyword evidence="3" id="KW-0285">Flavoprotein</keyword>
<evidence type="ECO:0000313" key="9">
    <source>
        <dbReference type="Proteomes" id="UP001501319"/>
    </source>
</evidence>
<keyword evidence="5" id="KW-0560">Oxidoreductase</keyword>
<keyword evidence="9" id="KW-1185">Reference proteome</keyword>
<keyword evidence="4" id="KW-0274">FAD</keyword>
<dbReference type="PROSITE" id="PS51387">
    <property type="entry name" value="FAD_PCMH"/>
    <property type="match status" value="1"/>
</dbReference>
<dbReference type="PROSITE" id="PS00862">
    <property type="entry name" value="OX2_COVAL_FAD"/>
    <property type="match status" value="1"/>
</dbReference>
<dbReference type="Gene3D" id="3.30.43.10">
    <property type="entry name" value="Uridine Diphospho-n-acetylenolpyruvylglucosamine Reductase, domain 2"/>
    <property type="match status" value="1"/>
</dbReference>
<dbReference type="InterPro" id="IPR016167">
    <property type="entry name" value="FAD-bd_PCMH_sub1"/>
</dbReference>
<comment type="cofactor">
    <cofactor evidence="1">
        <name>FAD</name>
        <dbReference type="ChEBI" id="CHEBI:57692"/>
    </cofactor>
</comment>
<dbReference type="PANTHER" id="PTHR42973">
    <property type="entry name" value="BINDING OXIDOREDUCTASE, PUTATIVE (AFU_ORTHOLOGUE AFUA_1G17690)-RELATED"/>
    <property type="match status" value="1"/>
</dbReference>
<evidence type="ECO:0000256" key="1">
    <source>
        <dbReference type="ARBA" id="ARBA00001974"/>
    </source>
</evidence>
<evidence type="ECO:0000256" key="2">
    <source>
        <dbReference type="ARBA" id="ARBA00005466"/>
    </source>
</evidence>
<dbReference type="InterPro" id="IPR036318">
    <property type="entry name" value="FAD-bd_PCMH-like_sf"/>
</dbReference>
<dbReference type="Gene3D" id="3.30.465.10">
    <property type="match status" value="1"/>
</dbReference>
<accession>A0ABP4QXH0</accession>
<dbReference type="InterPro" id="IPR006094">
    <property type="entry name" value="Oxid_FAD_bind_N"/>
</dbReference>
<name>A0ABP4QXH0_9ACTN</name>
<dbReference type="InterPro" id="IPR006093">
    <property type="entry name" value="Oxy_OxRdtase_FAD_BS"/>
</dbReference>
<organism evidence="8 9">
    <name type="scientific">Kribbella alba</name>
    <dbReference type="NCBI Taxonomy" id="190197"/>
    <lineage>
        <taxon>Bacteria</taxon>
        <taxon>Bacillati</taxon>
        <taxon>Actinomycetota</taxon>
        <taxon>Actinomycetes</taxon>
        <taxon>Propionibacteriales</taxon>
        <taxon>Kribbellaceae</taxon>
        <taxon>Kribbella</taxon>
    </lineage>
</organism>